<proteinExistence type="predicted"/>
<organism evidence="1">
    <name type="scientific">hydrothermal vent metagenome</name>
    <dbReference type="NCBI Taxonomy" id="652676"/>
    <lineage>
        <taxon>unclassified sequences</taxon>
        <taxon>metagenomes</taxon>
        <taxon>ecological metagenomes</taxon>
    </lineage>
</organism>
<reference evidence="1" key="1">
    <citation type="submission" date="2018-06" db="EMBL/GenBank/DDBJ databases">
        <authorList>
            <person name="Zhirakovskaya E."/>
        </authorList>
    </citation>
    <scope>NUCLEOTIDE SEQUENCE</scope>
</reference>
<accession>A0A3B0SDQ3</accession>
<sequence length="303" mass="34170">MKNVSITKLIVMTAFGAGLAGEALSAERIDLSTPQGAIQASRKVHCSLKDNEPVYYTWQGEVFSQRMGEPDRKLFRVSGMNVRQCVTIDGGPRGTGYRLVSREIMLYLDPETGKPLDRWQNPMNGRSVKVFYVENDPVNGRPTFPLAKDGSPSFNWTGRQDSGSWFMSITFPLFYHNVLQGDYQHYVGGVYQATEMFNFMGEMADLTDGTKDTAQVKVGWVRISQWLPWMEMQGREGRLYTHASGKKVTGFDALPGVLKNYITTRAPKYKMPPAGDDRRQNETSWTYFKKKVSGAKLPFGGRK</sequence>
<dbReference type="Pfam" id="PF08894">
    <property type="entry name" value="DUF1838"/>
    <property type="match status" value="1"/>
</dbReference>
<evidence type="ECO:0008006" key="2">
    <source>
        <dbReference type="Google" id="ProtNLM"/>
    </source>
</evidence>
<evidence type="ECO:0000313" key="1">
    <source>
        <dbReference type="EMBL" id="VAW04421.1"/>
    </source>
</evidence>
<dbReference type="AlphaFoldDB" id="A0A3B0SDQ3"/>
<protein>
    <recommendedName>
        <fullName evidence="2">DUF1838 domain-containing protein</fullName>
    </recommendedName>
</protein>
<gene>
    <name evidence="1" type="ORF">MNBD_ALPHA01-1398</name>
</gene>
<dbReference type="InterPro" id="IPR014990">
    <property type="entry name" value="DUF1838"/>
</dbReference>
<name>A0A3B0SDQ3_9ZZZZ</name>
<dbReference type="EMBL" id="UOEJ01000190">
    <property type="protein sequence ID" value="VAW04421.1"/>
    <property type="molecule type" value="Genomic_DNA"/>
</dbReference>